<feature type="compositionally biased region" description="Basic and acidic residues" evidence="2">
    <location>
        <begin position="60"/>
        <end position="75"/>
    </location>
</feature>
<feature type="domain" description="Glycosyl transferase family 1" evidence="3">
    <location>
        <begin position="332"/>
        <end position="466"/>
    </location>
</feature>
<gene>
    <name evidence="4" type="ORF">IAI60_12710</name>
</gene>
<dbReference type="Pfam" id="PF00534">
    <property type="entry name" value="Glycos_transf_1"/>
    <property type="match status" value="1"/>
</dbReference>
<organism evidence="4 5">
    <name type="scientific">Roseomonas marmotae</name>
    <dbReference type="NCBI Taxonomy" id="2768161"/>
    <lineage>
        <taxon>Bacteria</taxon>
        <taxon>Pseudomonadati</taxon>
        <taxon>Pseudomonadota</taxon>
        <taxon>Alphaproteobacteria</taxon>
        <taxon>Acetobacterales</taxon>
        <taxon>Roseomonadaceae</taxon>
        <taxon>Roseomonas</taxon>
    </lineage>
</organism>
<protein>
    <submittedName>
        <fullName evidence="4">Glycosyltransferase family 4 protein</fullName>
    </submittedName>
</protein>
<dbReference type="SUPFAM" id="SSF53756">
    <property type="entry name" value="UDP-Glycosyltransferase/glycogen phosphorylase"/>
    <property type="match status" value="1"/>
</dbReference>
<reference evidence="4 5" key="1">
    <citation type="submission" date="2020-09" db="EMBL/GenBank/DDBJ databases">
        <title>Roseomonas.</title>
        <authorList>
            <person name="Zhu W."/>
        </authorList>
    </citation>
    <scope>NUCLEOTIDE SEQUENCE [LARGE SCALE GENOMIC DNA]</scope>
    <source>
        <strain evidence="4 5">1311</strain>
    </source>
</reference>
<evidence type="ECO:0000256" key="2">
    <source>
        <dbReference type="SAM" id="MobiDB-lite"/>
    </source>
</evidence>
<dbReference type="PANTHER" id="PTHR46401:SF2">
    <property type="entry name" value="GLYCOSYLTRANSFERASE WBBK-RELATED"/>
    <property type="match status" value="1"/>
</dbReference>
<name>A0ABS3KEN8_9PROT</name>
<comment type="caution">
    <text evidence="4">The sequence shown here is derived from an EMBL/GenBank/DDBJ whole genome shotgun (WGS) entry which is preliminary data.</text>
</comment>
<keyword evidence="1" id="KW-0808">Transferase</keyword>
<dbReference type="Gene3D" id="3.40.50.2000">
    <property type="entry name" value="Glycogen Phosphorylase B"/>
    <property type="match status" value="2"/>
</dbReference>
<proteinExistence type="predicted"/>
<dbReference type="CDD" id="cd03801">
    <property type="entry name" value="GT4_PimA-like"/>
    <property type="match status" value="1"/>
</dbReference>
<dbReference type="EMBL" id="JACTNF010000012">
    <property type="protein sequence ID" value="MBO1075467.1"/>
    <property type="molecule type" value="Genomic_DNA"/>
</dbReference>
<dbReference type="PANTHER" id="PTHR46401">
    <property type="entry name" value="GLYCOSYLTRANSFERASE WBBK-RELATED"/>
    <property type="match status" value="1"/>
</dbReference>
<evidence type="ECO:0000256" key="1">
    <source>
        <dbReference type="ARBA" id="ARBA00022679"/>
    </source>
</evidence>
<evidence type="ECO:0000259" key="3">
    <source>
        <dbReference type="Pfam" id="PF00534"/>
    </source>
</evidence>
<dbReference type="InterPro" id="IPR001296">
    <property type="entry name" value="Glyco_trans_1"/>
</dbReference>
<dbReference type="Proteomes" id="UP001518990">
    <property type="component" value="Unassembled WGS sequence"/>
</dbReference>
<sequence>MSALPALWVDQQILRSGAQLPGPCRMPRRSPSFPGQPADPAGHRSGAEWPDGRSPGRQAPHGERRSCIQRYPDQREPHDYVIQRSQFRVEFETNSTIKTTRVSFSENIHGAKNAAGKVAGNESLLRRLARSVSQSVCGGNVEQPEQRIRVAVACSGLGHVQRGIESWARDLGAALDQRRASVEATLFAGAPLERALDVFCWRRSGHAARLAAHTLASLGGWRFGMGSTYEVEQTSFALGLIRHIRTGFDILHVQDVAVAKFFDRAHALGLSRPRVLFANGTGEGPEVLGRFRYLQHLTPRAFESWAPAKPAPQRSYMVPNFVKVAQFASGSRQQARERLGIDPDATVVLCCAAIRKKHKRIDCLIREFADARRLTNEKLVLVMAGGRETDTPELISLAKELLDDSVRIFVSLPREEMGGLYAASDIFVLPSLFELFGIVLIEAMASGLPILCHDTPDFRYVAGEGALYRDLSVPGGIRDGILDMLRPEYRAALADRAKRHIRQTFDEEVVVPQIIQMYQDVVRERQE</sequence>
<accession>A0ABS3KEN8</accession>
<evidence type="ECO:0000313" key="5">
    <source>
        <dbReference type="Proteomes" id="UP001518990"/>
    </source>
</evidence>
<keyword evidence="5" id="KW-1185">Reference proteome</keyword>
<feature type="region of interest" description="Disordered" evidence="2">
    <location>
        <begin position="17"/>
        <end position="75"/>
    </location>
</feature>
<evidence type="ECO:0000313" key="4">
    <source>
        <dbReference type="EMBL" id="MBO1075467.1"/>
    </source>
</evidence>